<sequence>MGLKVCQLYKDFWSWRKPSRAKLFKDEPILTQNTQLLTQANAKVQSQVFIALQKAIADT</sequence>
<organism evidence="1 2">
    <name type="scientific">Acinetobacter johnsonii</name>
    <dbReference type="NCBI Taxonomy" id="40214"/>
    <lineage>
        <taxon>Bacteria</taxon>
        <taxon>Pseudomonadati</taxon>
        <taxon>Pseudomonadota</taxon>
        <taxon>Gammaproteobacteria</taxon>
        <taxon>Moraxellales</taxon>
        <taxon>Moraxellaceae</taxon>
        <taxon>Acinetobacter</taxon>
    </lineage>
</organism>
<accession>A0A2W5RWI6</accession>
<evidence type="ECO:0000313" key="2">
    <source>
        <dbReference type="Proteomes" id="UP000249282"/>
    </source>
</evidence>
<evidence type="ECO:0000313" key="1">
    <source>
        <dbReference type="EMBL" id="PZQ91145.1"/>
    </source>
</evidence>
<reference evidence="1 2" key="1">
    <citation type="submission" date="2017-11" db="EMBL/GenBank/DDBJ databases">
        <title>Infants hospitalized years apart are colonized by the same room-sourced microbial strains.</title>
        <authorList>
            <person name="Brooks B."/>
            <person name="Olm M.R."/>
            <person name="Firek B.A."/>
            <person name="Baker R."/>
            <person name="Thomas B.C."/>
            <person name="Morowitz M.J."/>
            <person name="Banfield J.F."/>
        </authorList>
    </citation>
    <scope>NUCLEOTIDE SEQUENCE [LARGE SCALE GENOMIC DNA]</scope>
    <source>
        <strain evidence="1">S2_003_000_R3_20</strain>
    </source>
</reference>
<proteinExistence type="predicted"/>
<dbReference type="AlphaFoldDB" id="A0A2W5RWI6"/>
<name>A0A2W5RWI6_ACIJO</name>
<gene>
    <name evidence="1" type="ORF">DI542_07050</name>
</gene>
<protein>
    <submittedName>
        <fullName evidence="1">Uncharacterized protein</fullName>
    </submittedName>
</protein>
<dbReference type="Proteomes" id="UP000249282">
    <property type="component" value="Unassembled WGS sequence"/>
</dbReference>
<dbReference type="EMBL" id="QFQJ01000030">
    <property type="protein sequence ID" value="PZQ91145.1"/>
    <property type="molecule type" value="Genomic_DNA"/>
</dbReference>
<comment type="caution">
    <text evidence="1">The sequence shown here is derived from an EMBL/GenBank/DDBJ whole genome shotgun (WGS) entry which is preliminary data.</text>
</comment>